<feature type="compositionally biased region" description="Low complexity" evidence="1">
    <location>
        <begin position="727"/>
        <end position="741"/>
    </location>
</feature>
<feature type="compositionally biased region" description="Basic residues" evidence="1">
    <location>
        <begin position="683"/>
        <end position="704"/>
    </location>
</feature>
<reference evidence="2" key="1">
    <citation type="submission" date="2019-08" db="EMBL/GenBank/DDBJ databases">
        <title>The genome of the North American firefly Photinus pyralis.</title>
        <authorList>
            <consortium name="Photinus pyralis genome working group"/>
            <person name="Fallon T.R."/>
            <person name="Sander Lower S.E."/>
            <person name="Weng J.-K."/>
        </authorList>
    </citation>
    <scope>NUCLEOTIDE SEQUENCE</scope>
    <source>
        <strain evidence="2">TRF0915ILg1</strain>
        <tissue evidence="2">Whole body</tissue>
    </source>
</reference>
<feature type="compositionally biased region" description="Low complexity" evidence="1">
    <location>
        <begin position="787"/>
        <end position="801"/>
    </location>
</feature>
<sequence>METTNKVFLRGFSIDVVYSSRNLCMKYKSLIKKIETNLEIYDKMSGVKGRAKSCDDVINSFNASFKGFDNDSGYISQAVESNSSVETTGDNRFIEAMASLSAGSIYVNEDALLEKPHISPKHTGQVEDKDEDYQEFDHLFFMSSIAAPMLDSSVTSQNTNFSGFEGDESEVSETSGIIPVATPLIVPSNVLVNKDKSCLKQNDEDSDNLKENDSNYLNVKSKPVDSACEDDCTDNKSLTSIENGKSAINEQTSGIMDTNVNDTSFESFYSHLCGLYTRSDFPAEDLGKISINPNSLHNFNDFGKEKDQENAVFSSPYKNSYVELETVPNKESSVEFSGTTSCSFQNSDYVKQGTGFTDTTCKGSYIELEGINKKTTIITCDDSDLTTSVIHNSKRKESHDLLNGKQSFKVQDSNWQKASLTPLKQYKNPVNPDISPELFSDEESLEQFSHNESFALIQKACEQKYTTKNDRKLLQRAQESLCGVLPPPSVTIIQMSVNEMLQRINANRHFFAVNSICDLVDNCDTVNKTEVQTQSVNSSNLKSNNTYEIKESLLVTCKREDFNPEDWPDIIQFRYHGLHYNRSKISEDFEHLCLKYAERYIGAETQSSCTVFGTDILSPSKRRCKFKRVAKSPGKRLSHLAKRRISFTNIASQCGAAASSCSLIGARTRQIMVDARKFELLSRRKSPRKKSPRKTPGKSPRKKVNTPSSSSKKRFSLRLKSNEEDSLSSVASTSSSRASVTKRALFQSPPDKGETTNGLLQLFGSNMSNESSQSAKRRTPRRALFNSPLKSSPSKMSISSLYPAKRKMTPKRALFMSPEKSPSKRIENCDRKRKRIDSESEQPNKISRIISSELKSSSNESSRTVTRSQSSTTSSFQTQDIVAHRKKKMLWAVAEALRSQNIDMKHPQFKVFASVLARLIRHFLPNLFTNGPRPEGSSTESMLRIARQHVFAVTRGKTVEQIIKEAESKVRVAKPSGYVGLEKVESMRNKENVLQDRVNIIGSGRLQSDASHLNKNSRPANVERIRKVIDFGEEDNVKNQSSR</sequence>
<feature type="region of interest" description="Disordered" evidence="1">
    <location>
        <begin position="679"/>
        <end position="880"/>
    </location>
</feature>
<evidence type="ECO:0000313" key="3">
    <source>
        <dbReference type="Proteomes" id="UP000801492"/>
    </source>
</evidence>
<dbReference type="OrthoDB" id="8192658at2759"/>
<comment type="caution">
    <text evidence="2">The sequence shown here is derived from an EMBL/GenBank/DDBJ whole genome shotgun (WGS) entry which is preliminary data.</text>
</comment>
<evidence type="ECO:0000313" key="2">
    <source>
        <dbReference type="EMBL" id="KAF2901418.1"/>
    </source>
</evidence>
<proteinExistence type="predicted"/>
<accession>A0A8K0D8J2</accession>
<feature type="compositionally biased region" description="Polar residues" evidence="1">
    <location>
        <begin position="755"/>
        <end position="774"/>
    </location>
</feature>
<name>A0A8K0D8J2_IGNLU</name>
<organism evidence="2 3">
    <name type="scientific">Ignelater luminosus</name>
    <name type="common">Cucubano</name>
    <name type="synonym">Pyrophorus luminosus</name>
    <dbReference type="NCBI Taxonomy" id="2038154"/>
    <lineage>
        <taxon>Eukaryota</taxon>
        <taxon>Metazoa</taxon>
        <taxon>Ecdysozoa</taxon>
        <taxon>Arthropoda</taxon>
        <taxon>Hexapoda</taxon>
        <taxon>Insecta</taxon>
        <taxon>Pterygota</taxon>
        <taxon>Neoptera</taxon>
        <taxon>Endopterygota</taxon>
        <taxon>Coleoptera</taxon>
        <taxon>Polyphaga</taxon>
        <taxon>Elateriformia</taxon>
        <taxon>Elateroidea</taxon>
        <taxon>Elateridae</taxon>
        <taxon>Agrypninae</taxon>
        <taxon>Pyrophorini</taxon>
        <taxon>Ignelater</taxon>
    </lineage>
</organism>
<feature type="compositionally biased region" description="Low complexity" evidence="1">
    <location>
        <begin position="845"/>
        <end position="879"/>
    </location>
</feature>
<dbReference type="Proteomes" id="UP000801492">
    <property type="component" value="Unassembled WGS sequence"/>
</dbReference>
<keyword evidence="3" id="KW-1185">Reference proteome</keyword>
<dbReference type="EMBL" id="VTPC01001653">
    <property type="protein sequence ID" value="KAF2901418.1"/>
    <property type="molecule type" value="Genomic_DNA"/>
</dbReference>
<feature type="compositionally biased region" description="Basic and acidic residues" evidence="1">
    <location>
        <begin position="821"/>
        <end position="830"/>
    </location>
</feature>
<protein>
    <submittedName>
        <fullName evidence="2">Uncharacterized protein</fullName>
    </submittedName>
</protein>
<dbReference type="AlphaFoldDB" id="A0A8K0D8J2"/>
<evidence type="ECO:0000256" key="1">
    <source>
        <dbReference type="SAM" id="MobiDB-lite"/>
    </source>
</evidence>
<gene>
    <name evidence="2" type="ORF">ILUMI_04765</name>
</gene>